<organism evidence="1 2">
    <name type="scientific">Haloarcula rubripromontorii</name>
    <dbReference type="NCBI Taxonomy" id="1705562"/>
    <lineage>
        <taxon>Archaea</taxon>
        <taxon>Methanobacteriati</taxon>
        <taxon>Methanobacteriota</taxon>
        <taxon>Stenosarchaea group</taxon>
        <taxon>Halobacteria</taxon>
        <taxon>Halobacteriales</taxon>
        <taxon>Haloarculaceae</taxon>
        <taxon>Haloarcula</taxon>
    </lineage>
</organism>
<dbReference type="Gene3D" id="2.30.110.10">
    <property type="entry name" value="Electron Transport, Fmn-binding Protein, Chain A"/>
    <property type="match status" value="1"/>
</dbReference>
<sequence length="150" mass="16523">MSSDFQPLLGAEVEDSVIDEVLTERGVGVLSMAAEGVPYGVPLSFGYDGEDTLYFVFLGATTELRKETYAEQTDVASFSTFDIGPDGAWRSVIVAGSLNRIEIDEWDTARESLADNAYQSNLLSEYELQENPNVWALEIRERSGRAVGQQ</sequence>
<dbReference type="AlphaFoldDB" id="A0A0M9AL15"/>
<dbReference type="Pfam" id="PF12900">
    <property type="entry name" value="Pyridox_ox_2"/>
    <property type="match status" value="1"/>
</dbReference>
<dbReference type="Proteomes" id="UP000037729">
    <property type="component" value="Unassembled WGS sequence"/>
</dbReference>
<evidence type="ECO:0000313" key="1">
    <source>
        <dbReference type="EMBL" id="KOX94152.1"/>
    </source>
</evidence>
<evidence type="ECO:0000313" key="2">
    <source>
        <dbReference type="Proteomes" id="UP000037729"/>
    </source>
</evidence>
<proteinExistence type="predicted"/>
<dbReference type="OrthoDB" id="953at2157"/>
<dbReference type="EMBL" id="LIUF01000002">
    <property type="protein sequence ID" value="KOX94152.1"/>
    <property type="molecule type" value="Genomic_DNA"/>
</dbReference>
<protein>
    <recommendedName>
        <fullName evidence="3">Pyridoxamine 5'-phosphate oxidase</fullName>
    </recommendedName>
</protein>
<dbReference type="SUPFAM" id="SSF50475">
    <property type="entry name" value="FMN-binding split barrel"/>
    <property type="match status" value="1"/>
</dbReference>
<keyword evidence="2" id="KW-1185">Reference proteome</keyword>
<comment type="caution">
    <text evidence="1">The sequence shown here is derived from an EMBL/GenBank/DDBJ whole genome shotgun (WGS) entry which is preliminary data.</text>
</comment>
<dbReference type="STRING" id="1705562.AMS69_09625"/>
<dbReference type="RefSeq" id="WP_053967826.1">
    <property type="nucleotide sequence ID" value="NZ_LIUF01000002.1"/>
</dbReference>
<dbReference type="PATRIC" id="fig|1705562.3.peg.3032"/>
<dbReference type="InterPro" id="IPR024747">
    <property type="entry name" value="Pyridox_Oxase-rel"/>
</dbReference>
<dbReference type="InterPro" id="IPR012349">
    <property type="entry name" value="Split_barrel_FMN-bd"/>
</dbReference>
<reference evidence="1 2" key="1">
    <citation type="submission" date="2015-08" db="EMBL/GenBank/DDBJ databases">
        <title>Genomes of Isolates from Cabo Rojo, PR.</title>
        <authorList>
            <person name="Sanchez-Nieves R.L."/>
            <person name="Montalvo-Rodriguez R."/>
        </authorList>
    </citation>
    <scope>NUCLEOTIDE SEQUENCE [LARGE SCALE GENOMIC DNA]</scope>
    <source>
        <strain evidence="1 2">SL3</strain>
    </source>
</reference>
<evidence type="ECO:0008006" key="3">
    <source>
        <dbReference type="Google" id="ProtNLM"/>
    </source>
</evidence>
<gene>
    <name evidence="1" type="ORF">AMS69_09625</name>
</gene>
<accession>A0A0M9AL15</accession>
<name>A0A0M9AL15_9EURY</name>